<dbReference type="Pfam" id="PF00481">
    <property type="entry name" value="PP2C"/>
    <property type="match status" value="1"/>
</dbReference>
<dbReference type="AlphaFoldDB" id="A0A914H5P0"/>
<dbReference type="Gene3D" id="3.60.40.10">
    <property type="entry name" value="PPM-type phosphatase domain"/>
    <property type="match status" value="1"/>
</dbReference>
<evidence type="ECO:0000313" key="3">
    <source>
        <dbReference type="Proteomes" id="UP000887572"/>
    </source>
</evidence>
<dbReference type="InterPro" id="IPR001932">
    <property type="entry name" value="PPM-type_phosphatase-like_dom"/>
</dbReference>
<dbReference type="Proteomes" id="UP000887572">
    <property type="component" value="Unplaced"/>
</dbReference>
<dbReference type="WBParaSite" id="Gr19_v10_g13907.t3">
    <property type="protein sequence ID" value="Gr19_v10_g13907.t3"/>
    <property type="gene ID" value="Gr19_v10_g13907"/>
</dbReference>
<feature type="domain" description="PPM-type phosphatase" evidence="2">
    <location>
        <begin position="87"/>
        <end position="211"/>
    </location>
</feature>
<sequence length="457" mass="49283">MVKHKVKTLPNSVFIKMDKTADDGSSSVFSRTIWASDRRHIAGTEIGAFLLLDGFGDDPAAITQFVADTLLKELLDSPTLAAIVSQIAKSGERWAWSQCQTFNHTGVIEIQIKRSPQIDQFISDTFHHVDSSAYDALFGNLLAGEARSGQNDEQRQQLSLMNSGCSAILALILGRQLVLANCGNSLGLFCLDSSDGLLTAVRVSELHEGSSTATATEAGGAAAVPFRCFGAFAHKTGGLKGMAAAATAAAVSVRPTIQRPIELYHSARFLLFVTAPLWRLIQRHFCKENDQSLDIALANFVAGAECHKEEGNWAQHIQSAIAKVLSGCAGEEMSSSLALAIVDFAKTDFDRGEEGQHENDCCSSTNVSNSVPSEVDWSEFNTHHLREENRRGAANGTTCVPFLSAADDRSFTFSFTAHKHFHQSSAGLGVREGSSTVRKCPSANVRPQMSHRDPGLL</sequence>
<dbReference type="SUPFAM" id="SSF81606">
    <property type="entry name" value="PP2C-like"/>
    <property type="match status" value="1"/>
</dbReference>
<evidence type="ECO:0000259" key="2">
    <source>
        <dbReference type="Pfam" id="PF00481"/>
    </source>
</evidence>
<accession>A0A914H5P0</accession>
<keyword evidence="3" id="KW-1185">Reference proteome</keyword>
<name>A0A914H5P0_GLORO</name>
<organism evidence="3 4">
    <name type="scientific">Globodera rostochiensis</name>
    <name type="common">Golden nematode worm</name>
    <name type="synonym">Heterodera rostochiensis</name>
    <dbReference type="NCBI Taxonomy" id="31243"/>
    <lineage>
        <taxon>Eukaryota</taxon>
        <taxon>Metazoa</taxon>
        <taxon>Ecdysozoa</taxon>
        <taxon>Nematoda</taxon>
        <taxon>Chromadorea</taxon>
        <taxon>Rhabditida</taxon>
        <taxon>Tylenchina</taxon>
        <taxon>Tylenchomorpha</taxon>
        <taxon>Tylenchoidea</taxon>
        <taxon>Heteroderidae</taxon>
        <taxon>Heteroderinae</taxon>
        <taxon>Globodera</taxon>
    </lineage>
</organism>
<evidence type="ECO:0000313" key="4">
    <source>
        <dbReference type="WBParaSite" id="Gr19_v10_g13907.t3"/>
    </source>
</evidence>
<evidence type="ECO:0000256" key="1">
    <source>
        <dbReference type="SAM" id="MobiDB-lite"/>
    </source>
</evidence>
<feature type="region of interest" description="Disordered" evidence="1">
    <location>
        <begin position="426"/>
        <end position="457"/>
    </location>
</feature>
<protein>
    <submittedName>
        <fullName evidence="4">PPM-type phosphatase domain-containing protein</fullName>
    </submittedName>
</protein>
<dbReference type="InterPro" id="IPR036457">
    <property type="entry name" value="PPM-type-like_dom_sf"/>
</dbReference>
<proteinExistence type="predicted"/>
<reference evidence="4" key="1">
    <citation type="submission" date="2022-11" db="UniProtKB">
        <authorList>
            <consortium name="WormBaseParasite"/>
        </authorList>
    </citation>
    <scope>IDENTIFICATION</scope>
</reference>